<evidence type="ECO:0000256" key="2">
    <source>
        <dbReference type="ARBA" id="ARBA00011955"/>
    </source>
</evidence>
<evidence type="ECO:0000256" key="10">
    <source>
        <dbReference type="ARBA" id="ARBA00048540"/>
    </source>
</evidence>
<evidence type="ECO:0000256" key="12">
    <source>
        <dbReference type="PIRSR" id="PIRSR006268-2"/>
    </source>
</evidence>
<dbReference type="PANTHER" id="PTHR30040:SF2">
    <property type="entry name" value="FAD:PROTEIN FMN TRANSFERASE"/>
    <property type="match status" value="1"/>
</dbReference>
<dbReference type="PIRSF" id="PIRSF006268">
    <property type="entry name" value="ApbE"/>
    <property type="match status" value="1"/>
</dbReference>
<feature type="binding site" evidence="12">
    <location>
        <position position="269"/>
    </location>
    <ligand>
        <name>Mg(2+)</name>
        <dbReference type="ChEBI" id="CHEBI:18420"/>
    </ligand>
</feature>
<accession>A0A1G8L2P4</accession>
<keyword evidence="8 11" id="KW-0460">Magnesium</keyword>
<evidence type="ECO:0000256" key="11">
    <source>
        <dbReference type="PIRNR" id="PIRNR006268"/>
    </source>
</evidence>
<dbReference type="PANTHER" id="PTHR30040">
    <property type="entry name" value="THIAMINE BIOSYNTHESIS LIPOPROTEIN APBE"/>
    <property type="match status" value="1"/>
</dbReference>
<evidence type="ECO:0000256" key="7">
    <source>
        <dbReference type="ARBA" id="ARBA00022827"/>
    </source>
</evidence>
<keyword evidence="7 11" id="KW-0274">FAD</keyword>
<dbReference type="EC" id="2.7.1.180" evidence="2 11"/>
<evidence type="ECO:0000256" key="8">
    <source>
        <dbReference type="ARBA" id="ARBA00022842"/>
    </source>
</evidence>
<keyword evidence="5 11" id="KW-0808">Transferase</keyword>
<dbReference type="GO" id="GO:0046872">
    <property type="term" value="F:metal ion binding"/>
    <property type="evidence" value="ECO:0007669"/>
    <property type="project" value="UniProtKB-UniRule"/>
</dbReference>
<evidence type="ECO:0000256" key="3">
    <source>
        <dbReference type="ARBA" id="ARBA00016337"/>
    </source>
</evidence>
<dbReference type="AlphaFoldDB" id="A0A1G8L2P4"/>
<reference evidence="14" key="1">
    <citation type="submission" date="2016-10" db="EMBL/GenBank/DDBJ databases">
        <authorList>
            <person name="Varghese N."/>
            <person name="Submissions S."/>
        </authorList>
    </citation>
    <scope>NUCLEOTIDE SEQUENCE [LARGE SCALE GENOMIC DNA]</scope>
    <source>
        <strain evidence="14">CCM 7469</strain>
    </source>
</reference>
<sequence>MQRYSLNGPTMGSRYSAVFYAPPGLDQTALGEALFEAVDQVDRQMSNWRADSALMRFNAQPLERWMDLPENLIWVLQTAVQVCAESGGAFDIGVGDVVRAWGFGPAEQAVDAEQRAALAAQPRSTASRALEFDFAGGRVRKRHAVHLDLAGIAKGFGVDQLARCLDQHSVEHYLVSIDGELRARGHKPDGQAWTIAIEKPLAGVRDALGALEIADAALATSGDYRHFREQDGRRYSHTIDPRRAAPLSEGLASVSVLAPSCMLADAWATALMVLGPEQGPALACQRGMDALFLLRDGEQIRQLWILDGQPQS</sequence>
<evidence type="ECO:0000256" key="5">
    <source>
        <dbReference type="ARBA" id="ARBA00022679"/>
    </source>
</evidence>
<proteinExistence type="inferred from homology"/>
<protein>
    <recommendedName>
        <fullName evidence="3 11">FAD:protein FMN transferase</fullName>
        <ecNumber evidence="2 11">2.7.1.180</ecNumber>
    </recommendedName>
    <alternativeName>
        <fullName evidence="9 11">Flavin transferase</fullName>
    </alternativeName>
</protein>
<evidence type="ECO:0000256" key="9">
    <source>
        <dbReference type="ARBA" id="ARBA00031306"/>
    </source>
</evidence>
<evidence type="ECO:0000313" key="13">
    <source>
        <dbReference type="EMBL" id="SDI49926.1"/>
    </source>
</evidence>
<dbReference type="SUPFAM" id="SSF143631">
    <property type="entry name" value="ApbE-like"/>
    <property type="match status" value="1"/>
</dbReference>
<comment type="similarity">
    <text evidence="1 11">Belongs to the ApbE family.</text>
</comment>
<keyword evidence="14" id="KW-1185">Reference proteome</keyword>
<dbReference type="GO" id="GO:0016740">
    <property type="term" value="F:transferase activity"/>
    <property type="evidence" value="ECO:0007669"/>
    <property type="project" value="UniProtKB-UniRule"/>
</dbReference>
<dbReference type="Pfam" id="PF02424">
    <property type="entry name" value="ApbE"/>
    <property type="match status" value="1"/>
</dbReference>
<dbReference type="Proteomes" id="UP000199636">
    <property type="component" value="Unassembled WGS sequence"/>
</dbReference>
<comment type="catalytic activity">
    <reaction evidence="10 11">
        <text>L-threonyl-[protein] + FAD = FMN-L-threonyl-[protein] + AMP + H(+)</text>
        <dbReference type="Rhea" id="RHEA:36847"/>
        <dbReference type="Rhea" id="RHEA-COMP:11060"/>
        <dbReference type="Rhea" id="RHEA-COMP:11061"/>
        <dbReference type="ChEBI" id="CHEBI:15378"/>
        <dbReference type="ChEBI" id="CHEBI:30013"/>
        <dbReference type="ChEBI" id="CHEBI:57692"/>
        <dbReference type="ChEBI" id="CHEBI:74257"/>
        <dbReference type="ChEBI" id="CHEBI:456215"/>
        <dbReference type="EC" id="2.7.1.180"/>
    </reaction>
</comment>
<comment type="cofactor">
    <cofactor evidence="12">
        <name>Mg(2+)</name>
        <dbReference type="ChEBI" id="CHEBI:18420"/>
    </cofactor>
    <cofactor evidence="12">
        <name>Mn(2+)</name>
        <dbReference type="ChEBI" id="CHEBI:29035"/>
    </cofactor>
    <text evidence="12">Magnesium. Can also use manganese.</text>
</comment>
<feature type="binding site" evidence="12">
    <location>
        <position position="151"/>
    </location>
    <ligand>
        <name>Mg(2+)</name>
        <dbReference type="ChEBI" id="CHEBI:18420"/>
    </ligand>
</feature>
<dbReference type="InterPro" id="IPR003374">
    <property type="entry name" value="ApbE-like_sf"/>
</dbReference>
<name>A0A1G8L2P4_9PSED</name>
<evidence type="ECO:0000256" key="6">
    <source>
        <dbReference type="ARBA" id="ARBA00022723"/>
    </source>
</evidence>
<evidence type="ECO:0000256" key="1">
    <source>
        <dbReference type="ARBA" id="ARBA00008282"/>
    </source>
</evidence>
<dbReference type="InterPro" id="IPR024932">
    <property type="entry name" value="ApbE"/>
</dbReference>
<dbReference type="STRING" id="428992.SAMN05216272_110111"/>
<keyword evidence="4 11" id="KW-0285">Flavoprotein</keyword>
<keyword evidence="6 11" id="KW-0479">Metal-binding</keyword>
<organism evidence="13 14">
    <name type="scientific">Pseudomonas panipatensis</name>
    <dbReference type="NCBI Taxonomy" id="428992"/>
    <lineage>
        <taxon>Bacteria</taxon>
        <taxon>Pseudomonadati</taxon>
        <taxon>Pseudomonadota</taxon>
        <taxon>Gammaproteobacteria</taxon>
        <taxon>Pseudomonadales</taxon>
        <taxon>Pseudomonadaceae</taxon>
        <taxon>Pseudomonas</taxon>
    </lineage>
</organism>
<dbReference type="Gene3D" id="3.10.520.10">
    <property type="entry name" value="ApbE-like domains"/>
    <property type="match status" value="1"/>
</dbReference>
<evidence type="ECO:0000313" key="14">
    <source>
        <dbReference type="Proteomes" id="UP000199636"/>
    </source>
</evidence>
<gene>
    <name evidence="13" type="ORF">SAMN05216272_110111</name>
</gene>
<dbReference type="EMBL" id="FNDS01000010">
    <property type="protein sequence ID" value="SDI49926.1"/>
    <property type="molecule type" value="Genomic_DNA"/>
</dbReference>
<feature type="binding site" evidence="12">
    <location>
        <position position="265"/>
    </location>
    <ligand>
        <name>Mg(2+)</name>
        <dbReference type="ChEBI" id="CHEBI:18420"/>
    </ligand>
</feature>
<evidence type="ECO:0000256" key="4">
    <source>
        <dbReference type="ARBA" id="ARBA00022630"/>
    </source>
</evidence>
<keyword evidence="13" id="KW-0449">Lipoprotein</keyword>